<evidence type="ECO:0000256" key="5">
    <source>
        <dbReference type="SAM" id="MobiDB-lite"/>
    </source>
</evidence>
<dbReference type="OrthoDB" id="4214267at2"/>
<dbReference type="Proteomes" id="UP000274515">
    <property type="component" value="Unassembled WGS sequence"/>
</dbReference>
<proteinExistence type="predicted"/>
<keyword evidence="3" id="KW-0804">Transcription</keyword>
<gene>
    <name evidence="7" type="ORF">EIL87_12880</name>
</gene>
<evidence type="ECO:0000313" key="8">
    <source>
        <dbReference type="Proteomes" id="UP000274515"/>
    </source>
</evidence>
<dbReference type="Gene3D" id="1.10.357.10">
    <property type="entry name" value="Tetracycline Repressor, domain 2"/>
    <property type="match status" value="1"/>
</dbReference>
<dbReference type="Pfam" id="PF00440">
    <property type="entry name" value="TetR_N"/>
    <property type="match status" value="1"/>
</dbReference>
<dbReference type="PROSITE" id="PS50977">
    <property type="entry name" value="HTH_TETR_2"/>
    <property type="match status" value="1"/>
</dbReference>
<evidence type="ECO:0000259" key="6">
    <source>
        <dbReference type="PROSITE" id="PS50977"/>
    </source>
</evidence>
<feature type="domain" description="HTH tetR-type" evidence="6">
    <location>
        <begin position="19"/>
        <end position="79"/>
    </location>
</feature>
<name>A0A3R8QAK1_9PSEU</name>
<feature type="region of interest" description="Disordered" evidence="5">
    <location>
        <begin position="1"/>
        <end position="20"/>
    </location>
</feature>
<dbReference type="InterPro" id="IPR001647">
    <property type="entry name" value="HTH_TetR"/>
</dbReference>
<sequence>MVSVVTDSERPTLRQQQKQRTRTALLETARRLFVERGYAAVTIDDITSDVGCSRATFYLHFSGKPDVLRRISAETAQQRAVSVYADLDEVLGTGTRAEFTAWLRHAVEWFEENRDILPVWDEAVALEPSFRPIAAEAVAELPAAMPRYLQRWGEARSDEARLRVGLLVTQLERFFTRWAVQGTLDVADTDPAETLTDIWFPALLPPEARHSDLGR</sequence>
<dbReference type="PANTHER" id="PTHR30055">
    <property type="entry name" value="HTH-TYPE TRANSCRIPTIONAL REGULATOR RUTR"/>
    <property type="match status" value="1"/>
</dbReference>
<accession>A0A3R8QAK1</accession>
<evidence type="ECO:0000256" key="4">
    <source>
        <dbReference type="PROSITE-ProRule" id="PRU00335"/>
    </source>
</evidence>
<organism evidence="7 8">
    <name type="scientific">Saccharopolyspora rhizosphaerae</name>
    <dbReference type="NCBI Taxonomy" id="2492662"/>
    <lineage>
        <taxon>Bacteria</taxon>
        <taxon>Bacillati</taxon>
        <taxon>Actinomycetota</taxon>
        <taxon>Actinomycetes</taxon>
        <taxon>Pseudonocardiales</taxon>
        <taxon>Pseudonocardiaceae</taxon>
        <taxon>Saccharopolyspora</taxon>
    </lineage>
</organism>
<dbReference type="PANTHER" id="PTHR30055:SF234">
    <property type="entry name" value="HTH-TYPE TRANSCRIPTIONAL REGULATOR BETI"/>
    <property type="match status" value="1"/>
</dbReference>
<dbReference type="PRINTS" id="PR00455">
    <property type="entry name" value="HTHTETR"/>
</dbReference>
<feature type="DNA-binding region" description="H-T-H motif" evidence="4">
    <location>
        <begin position="42"/>
        <end position="61"/>
    </location>
</feature>
<dbReference type="EMBL" id="RSAA01000011">
    <property type="protein sequence ID" value="RRO16705.1"/>
    <property type="molecule type" value="Genomic_DNA"/>
</dbReference>
<reference evidence="7 8" key="1">
    <citation type="submission" date="2018-11" db="EMBL/GenBank/DDBJ databases">
        <title>Saccharopolyspora rhizosphaerae sp. nov., an actinomycete isolated from rhizosphere soil in Thailand.</title>
        <authorList>
            <person name="Intra B."/>
            <person name="Euanorasetr J."/>
            <person name="Take A."/>
            <person name="Inahashi Y."/>
            <person name="Mori M."/>
            <person name="Panbangred W."/>
            <person name="Matsumoto A."/>
        </authorList>
    </citation>
    <scope>NUCLEOTIDE SEQUENCE [LARGE SCALE GENOMIC DNA]</scope>
    <source>
        <strain evidence="7 8">H219</strain>
    </source>
</reference>
<evidence type="ECO:0000256" key="3">
    <source>
        <dbReference type="ARBA" id="ARBA00023163"/>
    </source>
</evidence>
<dbReference type="GO" id="GO:0003700">
    <property type="term" value="F:DNA-binding transcription factor activity"/>
    <property type="evidence" value="ECO:0007669"/>
    <property type="project" value="TreeGrafter"/>
</dbReference>
<keyword evidence="2 4" id="KW-0238">DNA-binding</keyword>
<dbReference type="SUPFAM" id="SSF48498">
    <property type="entry name" value="Tetracyclin repressor-like, C-terminal domain"/>
    <property type="match status" value="1"/>
</dbReference>
<dbReference type="SUPFAM" id="SSF46689">
    <property type="entry name" value="Homeodomain-like"/>
    <property type="match status" value="1"/>
</dbReference>
<dbReference type="AlphaFoldDB" id="A0A3R8QAK1"/>
<protein>
    <submittedName>
        <fullName evidence="7">TetR/AcrR family transcriptional regulator</fullName>
    </submittedName>
</protein>
<dbReference type="GO" id="GO:0000976">
    <property type="term" value="F:transcription cis-regulatory region binding"/>
    <property type="evidence" value="ECO:0007669"/>
    <property type="project" value="TreeGrafter"/>
</dbReference>
<dbReference type="Gene3D" id="1.10.10.60">
    <property type="entry name" value="Homeodomain-like"/>
    <property type="match status" value="1"/>
</dbReference>
<keyword evidence="8" id="KW-1185">Reference proteome</keyword>
<evidence type="ECO:0000256" key="2">
    <source>
        <dbReference type="ARBA" id="ARBA00023125"/>
    </source>
</evidence>
<dbReference type="InterPro" id="IPR009057">
    <property type="entry name" value="Homeodomain-like_sf"/>
</dbReference>
<evidence type="ECO:0000313" key="7">
    <source>
        <dbReference type="EMBL" id="RRO16705.1"/>
    </source>
</evidence>
<dbReference type="InterPro" id="IPR050109">
    <property type="entry name" value="HTH-type_TetR-like_transc_reg"/>
</dbReference>
<evidence type="ECO:0000256" key="1">
    <source>
        <dbReference type="ARBA" id="ARBA00023015"/>
    </source>
</evidence>
<keyword evidence="1" id="KW-0805">Transcription regulation</keyword>
<dbReference type="InterPro" id="IPR036271">
    <property type="entry name" value="Tet_transcr_reg_TetR-rel_C_sf"/>
</dbReference>
<comment type="caution">
    <text evidence="7">The sequence shown here is derived from an EMBL/GenBank/DDBJ whole genome shotgun (WGS) entry which is preliminary data.</text>
</comment>